<dbReference type="InterPro" id="IPR015943">
    <property type="entry name" value="WD40/YVTN_repeat-like_dom_sf"/>
</dbReference>
<keyword evidence="11" id="KW-1185">Reference proteome</keyword>
<dbReference type="InterPro" id="IPR000719">
    <property type="entry name" value="Prot_kinase_dom"/>
</dbReference>
<keyword evidence="5" id="KW-0418">Kinase</keyword>
<keyword evidence="8" id="KW-0472">Membrane</keyword>
<dbReference type="InterPro" id="IPR017441">
    <property type="entry name" value="Protein_kinase_ATP_BS"/>
</dbReference>
<accession>A0A2V4BA22</accession>
<organism evidence="10 11">
    <name type="scientific">Prauserella muralis</name>
    <dbReference type="NCBI Taxonomy" id="588067"/>
    <lineage>
        <taxon>Bacteria</taxon>
        <taxon>Bacillati</taxon>
        <taxon>Actinomycetota</taxon>
        <taxon>Actinomycetes</taxon>
        <taxon>Pseudonocardiales</taxon>
        <taxon>Pseudonocardiaceae</taxon>
        <taxon>Prauserella</taxon>
    </lineage>
</organism>
<feature type="compositionally biased region" description="Pro residues" evidence="7">
    <location>
        <begin position="287"/>
        <end position="296"/>
    </location>
</feature>
<dbReference type="InterPro" id="IPR051200">
    <property type="entry name" value="Host-pathogen_enzymatic-act"/>
</dbReference>
<dbReference type="FunFam" id="3.30.200.20:FF:000348">
    <property type="entry name" value="Serine/threonine protein kinase"/>
    <property type="match status" value="1"/>
</dbReference>
<feature type="domain" description="Protein kinase" evidence="9">
    <location>
        <begin position="9"/>
        <end position="281"/>
    </location>
</feature>
<dbReference type="EC" id="2.7.11.1" evidence="1"/>
<dbReference type="PANTHER" id="PTHR47197">
    <property type="entry name" value="PROTEIN NIRF"/>
    <property type="match status" value="1"/>
</dbReference>
<dbReference type="RefSeq" id="WP_245992371.1">
    <property type="nucleotide sequence ID" value="NZ_MASW01000001.1"/>
</dbReference>
<dbReference type="PROSITE" id="PS00108">
    <property type="entry name" value="PROTEIN_KINASE_ST"/>
    <property type="match status" value="1"/>
</dbReference>
<dbReference type="SUPFAM" id="SSF51004">
    <property type="entry name" value="C-terminal (heme d1) domain of cytochrome cd1-nitrite reductase"/>
    <property type="match status" value="1"/>
</dbReference>
<evidence type="ECO:0000259" key="9">
    <source>
        <dbReference type="PROSITE" id="PS50011"/>
    </source>
</evidence>
<dbReference type="InterPro" id="IPR019405">
    <property type="entry name" value="Lactonase_7-beta_prop"/>
</dbReference>
<keyword evidence="3" id="KW-0808">Transferase</keyword>
<feature type="transmembrane region" description="Helical" evidence="8">
    <location>
        <begin position="305"/>
        <end position="327"/>
    </location>
</feature>
<dbReference type="InterPro" id="IPR008271">
    <property type="entry name" value="Ser/Thr_kinase_AS"/>
</dbReference>
<dbReference type="FunFam" id="1.10.510.10:FF:000021">
    <property type="entry name" value="Serine/threonine protein kinase"/>
    <property type="match status" value="1"/>
</dbReference>
<evidence type="ECO:0000256" key="7">
    <source>
        <dbReference type="SAM" id="MobiDB-lite"/>
    </source>
</evidence>
<dbReference type="Pfam" id="PF10282">
    <property type="entry name" value="Lactonase"/>
    <property type="match status" value="1"/>
</dbReference>
<dbReference type="Proteomes" id="UP000249915">
    <property type="component" value="Unassembled WGS sequence"/>
</dbReference>
<name>A0A2V4BA22_9PSEU</name>
<reference evidence="10 11" key="1">
    <citation type="submission" date="2016-07" db="EMBL/GenBank/DDBJ databases">
        <title>Draft genome sequence of Prauserella muralis DSM 45305, isolated from a mould-covered wall in an indoor environment.</title>
        <authorList>
            <person name="Ruckert C."/>
            <person name="Albersmeier A."/>
            <person name="Jiang C.-L."/>
            <person name="Jiang Y."/>
            <person name="Kalinowski J."/>
            <person name="Schneider O."/>
            <person name="Winkler A."/>
            <person name="Zotchev S.B."/>
        </authorList>
    </citation>
    <scope>NUCLEOTIDE SEQUENCE [LARGE SCALE GENOMIC DNA]</scope>
    <source>
        <strain evidence="10 11">DSM 45305</strain>
    </source>
</reference>
<dbReference type="NCBIfam" id="TIGR02276">
    <property type="entry name" value="beta_rpt_yvtn"/>
    <property type="match status" value="3"/>
</dbReference>
<dbReference type="PROSITE" id="PS00107">
    <property type="entry name" value="PROTEIN_KINASE_ATP"/>
    <property type="match status" value="1"/>
</dbReference>
<evidence type="ECO:0000256" key="2">
    <source>
        <dbReference type="ARBA" id="ARBA00022527"/>
    </source>
</evidence>
<evidence type="ECO:0000256" key="8">
    <source>
        <dbReference type="SAM" id="Phobius"/>
    </source>
</evidence>
<evidence type="ECO:0000313" key="10">
    <source>
        <dbReference type="EMBL" id="PXY32128.1"/>
    </source>
</evidence>
<dbReference type="PROSITE" id="PS50011">
    <property type="entry name" value="PROTEIN_KINASE_DOM"/>
    <property type="match status" value="1"/>
</dbReference>
<evidence type="ECO:0000256" key="1">
    <source>
        <dbReference type="ARBA" id="ARBA00012513"/>
    </source>
</evidence>
<gene>
    <name evidence="10" type="ORF">BAY60_07490</name>
</gene>
<evidence type="ECO:0000256" key="6">
    <source>
        <dbReference type="ARBA" id="ARBA00022840"/>
    </source>
</evidence>
<dbReference type="InterPro" id="IPR011048">
    <property type="entry name" value="Haem_d1_sf"/>
</dbReference>
<dbReference type="Gene3D" id="1.10.510.10">
    <property type="entry name" value="Transferase(Phosphotransferase) domain 1"/>
    <property type="match status" value="1"/>
</dbReference>
<dbReference type="GO" id="GO:0005524">
    <property type="term" value="F:ATP binding"/>
    <property type="evidence" value="ECO:0007669"/>
    <property type="project" value="UniProtKB-UniRule"/>
</dbReference>
<protein>
    <recommendedName>
        <fullName evidence="1">non-specific serine/threonine protein kinase</fullName>
        <ecNumber evidence="1">2.7.11.1</ecNumber>
    </recommendedName>
</protein>
<evidence type="ECO:0000256" key="5">
    <source>
        <dbReference type="ARBA" id="ARBA00022777"/>
    </source>
</evidence>
<evidence type="ECO:0000256" key="4">
    <source>
        <dbReference type="ARBA" id="ARBA00022741"/>
    </source>
</evidence>
<dbReference type="Pfam" id="PF00069">
    <property type="entry name" value="Pkinase"/>
    <property type="match status" value="1"/>
</dbReference>
<dbReference type="GO" id="GO:0004674">
    <property type="term" value="F:protein serine/threonine kinase activity"/>
    <property type="evidence" value="ECO:0007669"/>
    <property type="project" value="UniProtKB-KW"/>
</dbReference>
<sequence length="637" mass="65117">MTAELFGPYRLDALIGRGGMGEVYRAYDTRKDRVVALKRLPHTLAADADFQARFRRESRVAARLREPHVIPIHDYGEIDGLLFLDMRLVDGVDLATLLHRDGPLEPDRAVRVVAQVAGALDAAHADGLVHRDVKPSNVLLSGDDHVYLVDFGIASSATGTRLTGTGDMIGTPHYMAPERFGSGRVDARSDVYALTCVLYEALTGHKPFAGEDALAQLYAHANRVPPAPSRTRPGVPAGFDAVVAKGMAKEPADRFAGAGELASAARAALETAPAPATEPFVTQPVTTPIPPTPPPREPARGGRRAALAVAGVVLVGAVAGMVILLSMRGDGDTPPADPTASRRPAAVTAAATIPVGQRPEGVAVSPDGARVYVTNSEAGTVSVLAAGDGRVVATVDVGAEPGGVAVSPDGAVVYVADYGSDTVSVIDAGRAEVTTTIPVGPSPDRVAFAADGDRAYVTNDAAGTVTILDTVAHRVAGTVAAGPKPFDVLVSPDGGELYVADAEDGTLTGLAAASGEVTRSIALGGRLQDSALSPDGATAYVPDQNGGTLAVVRTGDGSVEATVQVGTQPQGAAVSPDGRRVYVVGADGLVVLDAATRKVVARVPVGAEPLDVAVSPDGARAYVALGGGNAVRVVRLR</sequence>
<evidence type="ECO:0000313" key="11">
    <source>
        <dbReference type="Proteomes" id="UP000249915"/>
    </source>
</evidence>
<evidence type="ECO:0000256" key="3">
    <source>
        <dbReference type="ARBA" id="ARBA00022679"/>
    </source>
</evidence>
<keyword evidence="2" id="KW-0723">Serine/threonine-protein kinase</keyword>
<keyword evidence="4" id="KW-0547">Nucleotide-binding</keyword>
<dbReference type="Gene3D" id="2.130.10.10">
    <property type="entry name" value="YVTN repeat-like/Quinoprotein amine dehydrogenase"/>
    <property type="match status" value="2"/>
</dbReference>
<keyword evidence="6" id="KW-0067">ATP-binding</keyword>
<proteinExistence type="predicted"/>
<keyword evidence="8" id="KW-0812">Transmembrane</keyword>
<dbReference type="InterPro" id="IPR011964">
    <property type="entry name" value="YVTN_b-propeller_repeat"/>
</dbReference>
<dbReference type="EMBL" id="MASW01000001">
    <property type="protein sequence ID" value="PXY32128.1"/>
    <property type="molecule type" value="Genomic_DNA"/>
</dbReference>
<dbReference type="SMART" id="SM00220">
    <property type="entry name" value="S_TKc"/>
    <property type="match status" value="1"/>
</dbReference>
<comment type="caution">
    <text evidence="10">The sequence shown here is derived from an EMBL/GenBank/DDBJ whole genome shotgun (WGS) entry which is preliminary data.</text>
</comment>
<dbReference type="Gene3D" id="3.30.200.20">
    <property type="entry name" value="Phosphorylase Kinase, domain 1"/>
    <property type="match status" value="1"/>
</dbReference>
<dbReference type="InterPro" id="IPR011009">
    <property type="entry name" value="Kinase-like_dom_sf"/>
</dbReference>
<dbReference type="CDD" id="cd14014">
    <property type="entry name" value="STKc_PknB_like"/>
    <property type="match status" value="1"/>
</dbReference>
<feature type="region of interest" description="Disordered" evidence="7">
    <location>
        <begin position="278"/>
        <end position="301"/>
    </location>
</feature>
<dbReference type="SUPFAM" id="SSF56112">
    <property type="entry name" value="Protein kinase-like (PK-like)"/>
    <property type="match status" value="1"/>
</dbReference>
<dbReference type="AlphaFoldDB" id="A0A2V4BA22"/>
<keyword evidence="8" id="KW-1133">Transmembrane helix</keyword>
<dbReference type="PANTHER" id="PTHR47197:SF3">
    <property type="entry name" value="DIHYDRO-HEME D1 DEHYDROGENASE"/>
    <property type="match status" value="1"/>
</dbReference>